<evidence type="ECO:0000313" key="2">
    <source>
        <dbReference type="Proteomes" id="UP001163835"/>
    </source>
</evidence>
<dbReference type="Proteomes" id="UP001163835">
    <property type="component" value="Unassembled WGS sequence"/>
</dbReference>
<reference evidence="1" key="1">
    <citation type="submission" date="2022-09" db="EMBL/GenBank/DDBJ databases">
        <title>A Global Phylogenomic Analysis of the Shiitake Genus Lentinula.</title>
        <authorList>
            <consortium name="DOE Joint Genome Institute"/>
            <person name="Sierra-Patev S."/>
            <person name="Min B."/>
            <person name="Naranjo-Ortiz M."/>
            <person name="Looney B."/>
            <person name="Konkel Z."/>
            <person name="Slot J.C."/>
            <person name="Sakamoto Y."/>
            <person name="Steenwyk J.L."/>
            <person name="Rokas A."/>
            <person name="Carro J."/>
            <person name="Camarero S."/>
            <person name="Ferreira P."/>
            <person name="Molpeceres G."/>
            <person name="Ruiz-Duenas F.J."/>
            <person name="Serrano A."/>
            <person name="Henrissat B."/>
            <person name="Drula E."/>
            <person name="Hughes K.W."/>
            <person name="Mata J.L."/>
            <person name="Ishikawa N.K."/>
            <person name="Vargas-Isla R."/>
            <person name="Ushijima S."/>
            <person name="Smith C.A."/>
            <person name="Ahrendt S."/>
            <person name="Andreopoulos W."/>
            <person name="He G."/>
            <person name="Labutti K."/>
            <person name="Lipzen A."/>
            <person name="Ng V."/>
            <person name="Riley R."/>
            <person name="Sandor L."/>
            <person name="Barry K."/>
            <person name="Martinez A.T."/>
            <person name="Xiao Y."/>
            <person name="Gibbons J.G."/>
            <person name="Terashima K."/>
            <person name="Grigoriev I.V."/>
            <person name="Hibbett D.S."/>
        </authorList>
    </citation>
    <scope>NUCLEOTIDE SEQUENCE</scope>
    <source>
        <strain evidence="1">TMI1499</strain>
    </source>
</reference>
<sequence length="518" mass="57564">MDSTASKHKYKHVVVHAIPGGWGHNKPLCAFIVRMLEEQPDVVITYLTASAIYSKIMGEFKRLELARFAAIESRLNIMDIAGPDFDIMKPLLTFAPSLAALCASGSVTCLTTKKIISGLPPPTLAIIDPFAAYAFESIRPIAGDSIRILAWWTATAGSLFRIFGPAHLGGVADPTLETVEGRAAMKKKLFAREQIEWHDCVGNVVNIAGIEPAYDYEWFPQKTPILPIAAFLEKTGSIYAREADGLISVSAHAFEPEGVAALKEWYTSMGKDCYTVGPLSIHASGDQSSNSVPTENETDSLVNAFLDRIQEEFGNQSLTYMSFGTVFWPEDSERVWAVLDGLIEKRQPFLFSHPSPFQKFPDEMKKKIEASGIAMELRWSPQELILKHPVTGWFITHGGWNSMTEAFIHRVPLIFWPFHADQPYNAMRMLTLKAGFELVEVRTGPVGARIPYKCKELPAFTPESAKAEIMSLVEKLKQEEGIVVRKNFEAVANAISKAWDVSDGQSRKDFLAMLKKFA</sequence>
<accession>A0ACC1U8A1</accession>
<gene>
    <name evidence="1" type="ORF">F5876DRAFT_74420</name>
</gene>
<keyword evidence="2" id="KW-1185">Reference proteome</keyword>
<name>A0ACC1U8A1_9AGAR</name>
<protein>
    <submittedName>
        <fullName evidence="1">Uncharacterized protein</fullName>
    </submittedName>
</protein>
<dbReference type="EMBL" id="MU795009">
    <property type="protein sequence ID" value="KAJ3812894.1"/>
    <property type="molecule type" value="Genomic_DNA"/>
</dbReference>
<comment type="caution">
    <text evidence="1">The sequence shown here is derived from an EMBL/GenBank/DDBJ whole genome shotgun (WGS) entry which is preliminary data.</text>
</comment>
<organism evidence="1 2">
    <name type="scientific">Lentinula aff. lateritia</name>
    <dbReference type="NCBI Taxonomy" id="2804960"/>
    <lineage>
        <taxon>Eukaryota</taxon>
        <taxon>Fungi</taxon>
        <taxon>Dikarya</taxon>
        <taxon>Basidiomycota</taxon>
        <taxon>Agaricomycotina</taxon>
        <taxon>Agaricomycetes</taxon>
        <taxon>Agaricomycetidae</taxon>
        <taxon>Agaricales</taxon>
        <taxon>Marasmiineae</taxon>
        <taxon>Omphalotaceae</taxon>
        <taxon>Lentinula</taxon>
    </lineage>
</organism>
<proteinExistence type="predicted"/>
<evidence type="ECO:0000313" key="1">
    <source>
        <dbReference type="EMBL" id="KAJ3812894.1"/>
    </source>
</evidence>